<dbReference type="InterPro" id="IPR015424">
    <property type="entry name" value="PyrdxlP-dep_Trfase"/>
</dbReference>
<dbReference type="CDD" id="cd00613">
    <property type="entry name" value="GDC-P"/>
    <property type="match status" value="1"/>
</dbReference>
<proteinExistence type="inferred from homology"/>
<organism evidence="6 7">
    <name type="scientific">Pallidibacillus pasinlerensis</name>
    <dbReference type="NCBI Taxonomy" id="2703818"/>
    <lineage>
        <taxon>Bacteria</taxon>
        <taxon>Bacillati</taxon>
        <taxon>Bacillota</taxon>
        <taxon>Bacilli</taxon>
        <taxon>Bacillales</taxon>
        <taxon>Bacillaceae</taxon>
        <taxon>Pallidibacillus</taxon>
    </lineage>
</organism>
<dbReference type="PANTHER" id="PTHR42806">
    <property type="entry name" value="GLYCINE CLEAVAGE SYSTEM P-PROTEIN"/>
    <property type="match status" value="1"/>
</dbReference>
<accession>A0ABX0A4X5</accession>
<dbReference type="InterPro" id="IPR023010">
    <property type="entry name" value="GcvPA"/>
</dbReference>
<evidence type="ECO:0000256" key="1">
    <source>
        <dbReference type="ARBA" id="ARBA00003788"/>
    </source>
</evidence>
<evidence type="ECO:0000259" key="5">
    <source>
        <dbReference type="Pfam" id="PF02347"/>
    </source>
</evidence>
<comment type="subunit">
    <text evidence="4">The glycine cleavage system is composed of four proteins: P, T, L and H. In this organism, the P 'protein' is a heterodimer of two subunits.</text>
</comment>
<comment type="catalytic activity">
    <reaction evidence="3 4">
        <text>N(6)-[(R)-lipoyl]-L-lysyl-[glycine-cleavage complex H protein] + glycine + H(+) = N(6)-[(R)-S(8)-aminomethyldihydrolipoyl]-L-lysyl-[glycine-cleavage complex H protein] + CO2</text>
        <dbReference type="Rhea" id="RHEA:24304"/>
        <dbReference type="Rhea" id="RHEA-COMP:10494"/>
        <dbReference type="Rhea" id="RHEA-COMP:10495"/>
        <dbReference type="ChEBI" id="CHEBI:15378"/>
        <dbReference type="ChEBI" id="CHEBI:16526"/>
        <dbReference type="ChEBI" id="CHEBI:57305"/>
        <dbReference type="ChEBI" id="CHEBI:83099"/>
        <dbReference type="ChEBI" id="CHEBI:83143"/>
        <dbReference type="EC" id="1.4.4.2"/>
    </reaction>
</comment>
<dbReference type="NCBIfam" id="NF001696">
    <property type="entry name" value="PRK00451.1"/>
    <property type="match status" value="1"/>
</dbReference>
<dbReference type="RefSeq" id="WP_161920698.1">
    <property type="nucleotide sequence ID" value="NZ_JAACYS010000037.1"/>
</dbReference>
<name>A0ABX0A4X5_9BACI</name>
<evidence type="ECO:0000256" key="3">
    <source>
        <dbReference type="ARBA" id="ARBA00049026"/>
    </source>
</evidence>
<feature type="domain" description="Glycine cleavage system P-protein N-terminal" evidence="5">
    <location>
        <begin position="4"/>
        <end position="441"/>
    </location>
</feature>
<protein>
    <recommendedName>
        <fullName evidence="4">Probable glycine dehydrogenase (decarboxylating) subunit 1</fullName>
        <ecNumber evidence="4">1.4.4.2</ecNumber>
    </recommendedName>
    <alternativeName>
        <fullName evidence="4">Glycine cleavage system P-protein subunit 1</fullName>
    </alternativeName>
    <alternativeName>
        <fullName evidence="4">Glycine decarboxylase subunit 1</fullName>
    </alternativeName>
    <alternativeName>
        <fullName evidence="4">Glycine dehydrogenase (aminomethyl-transferring) subunit 1</fullName>
    </alternativeName>
</protein>
<keyword evidence="2 4" id="KW-0560">Oxidoreductase</keyword>
<comment type="function">
    <text evidence="1 4">The glycine cleavage system catalyzes the degradation of glycine. The P protein binds the alpha-amino group of glycine through its pyridoxal phosphate cofactor; CO(2) is released and the remaining methylamine moiety is then transferred to the lipoamide cofactor of the H protein.</text>
</comment>
<dbReference type="InterPro" id="IPR015422">
    <property type="entry name" value="PyrdxlP-dep_Trfase_small"/>
</dbReference>
<evidence type="ECO:0000256" key="2">
    <source>
        <dbReference type="ARBA" id="ARBA00023002"/>
    </source>
</evidence>
<dbReference type="InterPro" id="IPR015421">
    <property type="entry name" value="PyrdxlP-dep_Trfase_major"/>
</dbReference>
<dbReference type="HAMAP" id="MF_00712">
    <property type="entry name" value="GcvPA"/>
    <property type="match status" value="1"/>
</dbReference>
<evidence type="ECO:0000313" key="6">
    <source>
        <dbReference type="EMBL" id="NCU17867.1"/>
    </source>
</evidence>
<keyword evidence="7" id="KW-1185">Reference proteome</keyword>
<comment type="caution">
    <text evidence="6">The sequence shown here is derived from an EMBL/GenBank/DDBJ whole genome shotgun (WGS) entry which is preliminary data.</text>
</comment>
<dbReference type="Proteomes" id="UP000743899">
    <property type="component" value="Unassembled WGS sequence"/>
</dbReference>
<dbReference type="InterPro" id="IPR049315">
    <property type="entry name" value="GDC-P_N"/>
</dbReference>
<evidence type="ECO:0000313" key="7">
    <source>
        <dbReference type="Proteomes" id="UP000743899"/>
    </source>
</evidence>
<dbReference type="PIRSF" id="PIRSF006815">
    <property type="entry name" value="GcvPA"/>
    <property type="match status" value="1"/>
</dbReference>
<dbReference type="InterPro" id="IPR020581">
    <property type="entry name" value="GDC_P"/>
</dbReference>
<sequence length="449" mass="49832">MTFRYLPMTEQDKKEMLSAIGVDSVDELFSDIPEKVRFKGRLNIKEAKSEPALMKELSQLANKNINLKTHASFLGAGVYDHYIPSIVDHVISRSEFYTAYTPYQPEISQGELQAIFEFQTMICELTGMDVANSSMYDGGTALAEAAMLACGQTRRKTILISEAVHPEYREVVKTYARGQRHQVVEIPLNNGVTSTEQLKELMSNDVAAVIIQYPNFFGRIEPLKDFAAIAHEYKSLFVVSCNPVALGILTPPGNLGADIVTGDAQPFGIPTSFGGPHCGFFAVSKKLMRKIPGRLVGQTVDEDGRRGFVLTLQAREQHIRREKATSNICSNQALNALAASVAMSALGKKGIREMAVKNVQKANYAKKQFKEKGFDIVYDGPIFNEFVLKVDKPISQLSQHLLEKGFIAGYDLGKLDEKLHGHMLVCVTEVRTKEEIDQFVEEVGAYHAK</sequence>
<gene>
    <name evidence="4" type="primary">gcvPA</name>
    <name evidence="6" type="ORF">GW534_09000</name>
</gene>
<dbReference type="SUPFAM" id="SSF53383">
    <property type="entry name" value="PLP-dependent transferases"/>
    <property type="match status" value="1"/>
</dbReference>
<dbReference type="EMBL" id="JAACYS010000037">
    <property type="protein sequence ID" value="NCU17867.1"/>
    <property type="molecule type" value="Genomic_DNA"/>
</dbReference>
<dbReference type="EC" id="1.4.4.2" evidence="4"/>
<reference evidence="6 7" key="1">
    <citation type="submission" date="2020-01" db="EMBL/GenBank/DDBJ databases">
        <title>A novel Bacillus sp. from Pasinler.</title>
        <authorList>
            <person name="Adiguzel A."/>
            <person name="Ay H."/>
            <person name="Baltaci M.O."/>
        </authorList>
    </citation>
    <scope>NUCLEOTIDE SEQUENCE [LARGE SCALE GENOMIC DNA]</scope>
    <source>
        <strain evidence="6 7">P1</strain>
    </source>
</reference>
<dbReference type="GO" id="GO:0004375">
    <property type="term" value="F:glycine dehydrogenase (decarboxylating) activity"/>
    <property type="evidence" value="ECO:0007669"/>
    <property type="project" value="UniProtKB-EC"/>
</dbReference>
<dbReference type="PANTHER" id="PTHR42806:SF1">
    <property type="entry name" value="GLYCINE DEHYDROGENASE (DECARBOXYLATING)"/>
    <property type="match status" value="1"/>
</dbReference>
<dbReference type="Pfam" id="PF02347">
    <property type="entry name" value="GDC-P"/>
    <property type="match status" value="1"/>
</dbReference>
<comment type="similarity">
    <text evidence="4">Belongs to the GcvP family. N-terminal subunit subfamily.</text>
</comment>
<evidence type="ECO:0000256" key="4">
    <source>
        <dbReference type="HAMAP-Rule" id="MF_00712"/>
    </source>
</evidence>
<dbReference type="Gene3D" id="3.90.1150.10">
    <property type="entry name" value="Aspartate Aminotransferase, domain 1"/>
    <property type="match status" value="1"/>
</dbReference>
<dbReference type="Gene3D" id="3.40.640.10">
    <property type="entry name" value="Type I PLP-dependent aspartate aminotransferase-like (Major domain)"/>
    <property type="match status" value="1"/>
</dbReference>